<dbReference type="InterPro" id="IPR013785">
    <property type="entry name" value="Aldolase_TIM"/>
</dbReference>
<organism evidence="23 24">
    <name type="scientific">Umbelopsis ramanniana AG</name>
    <dbReference type="NCBI Taxonomy" id="1314678"/>
    <lineage>
        <taxon>Eukaryota</taxon>
        <taxon>Fungi</taxon>
        <taxon>Fungi incertae sedis</taxon>
        <taxon>Mucoromycota</taxon>
        <taxon>Mucoromycotina</taxon>
        <taxon>Umbelopsidomycetes</taxon>
        <taxon>Umbelopsidales</taxon>
        <taxon>Umbelopsidaceae</taxon>
        <taxon>Umbelopsis</taxon>
    </lineage>
</organism>
<keyword evidence="10 19" id="KW-0863">Zinc-finger</keyword>
<dbReference type="InterPro" id="IPR018517">
    <property type="entry name" value="tRNA_hU_synthase_CS"/>
</dbReference>
<keyword evidence="13 20" id="KW-0560">Oxidoreductase</keyword>
<dbReference type="Gene3D" id="3.20.20.70">
    <property type="entry name" value="Aldolase class I"/>
    <property type="match status" value="1"/>
</dbReference>
<dbReference type="Gene3D" id="4.10.1000.10">
    <property type="entry name" value="Zinc finger, CCCH-type"/>
    <property type="match status" value="1"/>
</dbReference>
<feature type="compositionally biased region" description="Polar residues" evidence="21">
    <location>
        <begin position="271"/>
        <end position="285"/>
    </location>
</feature>
<keyword evidence="11 19" id="KW-0862">Zinc</keyword>
<dbReference type="GO" id="GO:0008270">
    <property type="term" value="F:zinc ion binding"/>
    <property type="evidence" value="ECO:0007669"/>
    <property type="project" value="UniProtKB-KW"/>
</dbReference>
<evidence type="ECO:0000313" key="24">
    <source>
        <dbReference type="Proteomes" id="UP001206595"/>
    </source>
</evidence>
<keyword evidence="7 20" id="KW-0819">tRNA processing</keyword>
<feature type="region of interest" description="Disordered" evidence="21">
    <location>
        <begin position="218"/>
        <end position="238"/>
    </location>
</feature>
<dbReference type="PANTHER" id="PTHR45846:SF1">
    <property type="entry name" value="TRNA-DIHYDROURIDINE(47) SYNTHASE [NAD(P)(+)]-LIKE"/>
    <property type="match status" value="1"/>
</dbReference>
<dbReference type="CDD" id="cd02801">
    <property type="entry name" value="DUS_like_FMN"/>
    <property type="match status" value="1"/>
</dbReference>
<evidence type="ECO:0000256" key="14">
    <source>
        <dbReference type="ARBA" id="ARBA00023027"/>
    </source>
</evidence>
<dbReference type="GO" id="GO:0050660">
    <property type="term" value="F:flavin adenine dinucleotide binding"/>
    <property type="evidence" value="ECO:0007669"/>
    <property type="project" value="UniProtKB-UniRule"/>
</dbReference>
<evidence type="ECO:0000256" key="13">
    <source>
        <dbReference type="ARBA" id="ARBA00023002"/>
    </source>
</evidence>
<evidence type="ECO:0000313" key="23">
    <source>
        <dbReference type="EMBL" id="KAI8584407.1"/>
    </source>
</evidence>
<comment type="catalytic activity">
    <reaction evidence="17">
        <text>a 5,6-dihydrouridine in mRNA + NADP(+) = a uridine in mRNA + NADPH + H(+)</text>
        <dbReference type="Rhea" id="RHEA:69855"/>
        <dbReference type="Rhea" id="RHEA-COMP:14658"/>
        <dbReference type="Rhea" id="RHEA-COMP:17789"/>
        <dbReference type="ChEBI" id="CHEBI:15378"/>
        <dbReference type="ChEBI" id="CHEBI:57783"/>
        <dbReference type="ChEBI" id="CHEBI:58349"/>
        <dbReference type="ChEBI" id="CHEBI:65315"/>
        <dbReference type="ChEBI" id="CHEBI:74443"/>
    </reaction>
    <physiologicalReaction direction="right-to-left" evidence="17">
        <dbReference type="Rhea" id="RHEA:69857"/>
    </physiologicalReaction>
</comment>
<dbReference type="RefSeq" id="XP_051449411.1">
    <property type="nucleotide sequence ID" value="XM_051585412.1"/>
</dbReference>
<evidence type="ECO:0000256" key="3">
    <source>
        <dbReference type="ARBA" id="ARBA00022143"/>
    </source>
</evidence>
<feature type="region of interest" description="Disordered" evidence="21">
    <location>
        <begin position="45"/>
        <end position="78"/>
    </location>
</feature>
<gene>
    <name evidence="23" type="ORF">K450DRAFT_219713</name>
</gene>
<evidence type="ECO:0000256" key="1">
    <source>
        <dbReference type="ARBA" id="ARBA00001917"/>
    </source>
</evidence>
<dbReference type="GO" id="GO:0006397">
    <property type="term" value="P:mRNA processing"/>
    <property type="evidence" value="ECO:0007669"/>
    <property type="project" value="UniProtKB-KW"/>
</dbReference>
<name>A0AAD5EJ78_UMBRA</name>
<proteinExistence type="inferred from homology"/>
<evidence type="ECO:0000256" key="17">
    <source>
        <dbReference type="ARBA" id="ARBA00049447"/>
    </source>
</evidence>
<keyword evidence="8 19" id="KW-0479">Metal-binding</keyword>
<dbReference type="FunFam" id="3.20.20.70:FF:000067">
    <property type="entry name" value="tRNA-dihydrouridine(47) synthase [NAD(P)(+)]"/>
    <property type="match status" value="1"/>
</dbReference>
<evidence type="ECO:0000256" key="18">
    <source>
        <dbReference type="ARBA" id="ARBA00049513"/>
    </source>
</evidence>
<keyword evidence="14 20" id="KW-0520">NAD</keyword>
<evidence type="ECO:0000256" key="5">
    <source>
        <dbReference type="ARBA" id="ARBA00022643"/>
    </source>
</evidence>
<evidence type="ECO:0000256" key="20">
    <source>
        <dbReference type="RuleBase" id="RU291113"/>
    </source>
</evidence>
<dbReference type="GO" id="GO:0102265">
    <property type="term" value="F:tRNA-dihydrouridine47 synthase activity"/>
    <property type="evidence" value="ECO:0007669"/>
    <property type="project" value="UniProtKB-EC"/>
</dbReference>
<dbReference type="PANTHER" id="PTHR45846">
    <property type="entry name" value="TRNA-DIHYDROURIDINE(47) SYNTHASE [NAD(P)(+)]-LIKE"/>
    <property type="match status" value="1"/>
</dbReference>
<comment type="similarity">
    <text evidence="20">Belongs to the dus family. Dus3 subfamily.</text>
</comment>
<comment type="caution">
    <text evidence="23">The sequence shown here is derived from an EMBL/GenBank/DDBJ whole genome shotgun (WGS) entry which is preliminary data.</text>
</comment>
<evidence type="ECO:0000256" key="2">
    <source>
        <dbReference type="ARBA" id="ARBA00012376"/>
    </source>
</evidence>
<dbReference type="EMBL" id="MU620893">
    <property type="protein sequence ID" value="KAI8584407.1"/>
    <property type="molecule type" value="Genomic_DNA"/>
</dbReference>
<evidence type="ECO:0000256" key="9">
    <source>
        <dbReference type="ARBA" id="ARBA00022737"/>
    </source>
</evidence>
<feature type="domain" description="C3H1-type" evidence="22">
    <location>
        <begin position="82"/>
        <end position="112"/>
    </location>
</feature>
<protein>
    <recommendedName>
        <fullName evidence="3 20">tRNA-dihydrouridine(47) synthase [NAD(P)(+)]</fullName>
        <ecNumber evidence="2 20">1.3.1.89</ecNumber>
    </recommendedName>
    <alternativeName>
        <fullName evidence="20">tRNA-dihydrouridine synthase 3</fullName>
    </alternativeName>
</protein>
<reference evidence="23" key="1">
    <citation type="submission" date="2021-06" db="EMBL/GenBank/DDBJ databases">
        <authorList>
            <consortium name="DOE Joint Genome Institute"/>
            <person name="Mondo S.J."/>
            <person name="Amses K.R."/>
            <person name="Simmons D.R."/>
            <person name="Longcore J.E."/>
            <person name="Seto K."/>
            <person name="Alves G.H."/>
            <person name="Bonds A.E."/>
            <person name="Quandt C.A."/>
            <person name="Davis W.J."/>
            <person name="Chang Y."/>
            <person name="Letcher P.M."/>
            <person name="Powell M.J."/>
            <person name="Kuo A."/>
            <person name="Labutti K."/>
            <person name="Pangilinan J."/>
            <person name="Andreopoulos W."/>
            <person name="Tritt A."/>
            <person name="Riley R."/>
            <person name="Hundley H."/>
            <person name="Johnson J."/>
            <person name="Lipzen A."/>
            <person name="Barry K."/>
            <person name="Berbee M.L."/>
            <person name="Buchler N.E."/>
            <person name="Grigoriev I.V."/>
            <person name="Spatafora J.W."/>
            <person name="Stajich J.E."/>
            <person name="James T.Y."/>
        </authorList>
    </citation>
    <scope>NUCLEOTIDE SEQUENCE</scope>
    <source>
        <strain evidence="23">AG</strain>
    </source>
</reference>
<keyword evidence="4 20" id="KW-0285">Flavoprotein</keyword>
<evidence type="ECO:0000256" key="7">
    <source>
        <dbReference type="ARBA" id="ARBA00022694"/>
    </source>
</evidence>
<dbReference type="AlphaFoldDB" id="A0AAD5EJ78"/>
<accession>A0AAD5EJ78</accession>
<evidence type="ECO:0000256" key="12">
    <source>
        <dbReference type="ARBA" id="ARBA00022857"/>
    </source>
</evidence>
<dbReference type="PROSITE" id="PS01136">
    <property type="entry name" value="UPF0034"/>
    <property type="match status" value="1"/>
</dbReference>
<dbReference type="EC" id="1.3.1.89" evidence="2 20"/>
<dbReference type="SUPFAM" id="SSF51395">
    <property type="entry name" value="FMN-linked oxidoreductases"/>
    <property type="match status" value="1"/>
</dbReference>
<comment type="catalytic activity">
    <reaction evidence="15">
        <text>5,6-dihydrouridine(47) in tRNA + NAD(+) = uridine(47) in tRNA + NADH + H(+)</text>
        <dbReference type="Rhea" id="RHEA:53364"/>
        <dbReference type="Rhea" id="RHEA-COMP:13539"/>
        <dbReference type="Rhea" id="RHEA-COMP:13540"/>
        <dbReference type="ChEBI" id="CHEBI:15378"/>
        <dbReference type="ChEBI" id="CHEBI:57540"/>
        <dbReference type="ChEBI" id="CHEBI:57945"/>
        <dbReference type="ChEBI" id="CHEBI:65315"/>
        <dbReference type="ChEBI" id="CHEBI:74443"/>
        <dbReference type="EC" id="1.3.1.89"/>
    </reaction>
    <physiologicalReaction direction="right-to-left" evidence="15">
        <dbReference type="Rhea" id="RHEA:53366"/>
    </physiologicalReaction>
</comment>
<evidence type="ECO:0000256" key="19">
    <source>
        <dbReference type="PROSITE-ProRule" id="PRU00723"/>
    </source>
</evidence>
<evidence type="ECO:0000256" key="21">
    <source>
        <dbReference type="SAM" id="MobiDB-lite"/>
    </source>
</evidence>
<comment type="cofactor">
    <cofactor evidence="1 20">
        <name>FMN</name>
        <dbReference type="ChEBI" id="CHEBI:58210"/>
    </cofactor>
</comment>
<evidence type="ECO:0000256" key="6">
    <source>
        <dbReference type="ARBA" id="ARBA00022664"/>
    </source>
</evidence>
<evidence type="ECO:0000259" key="22">
    <source>
        <dbReference type="PROSITE" id="PS50103"/>
    </source>
</evidence>
<feature type="zinc finger region" description="C3H1-type" evidence="19">
    <location>
        <begin position="82"/>
        <end position="112"/>
    </location>
</feature>
<dbReference type="Pfam" id="PF25585">
    <property type="entry name" value="zf-CCCH_DUS3L"/>
    <property type="match status" value="1"/>
</dbReference>
<dbReference type="InterPro" id="IPR035587">
    <property type="entry name" value="DUS-like_FMN-bd"/>
</dbReference>
<reference evidence="23" key="2">
    <citation type="journal article" date="2022" name="Proc. Natl. Acad. Sci. U.S.A.">
        <title>Diploid-dominant life cycles characterize the early evolution of Fungi.</title>
        <authorList>
            <person name="Amses K.R."/>
            <person name="Simmons D.R."/>
            <person name="Longcore J.E."/>
            <person name="Mondo S.J."/>
            <person name="Seto K."/>
            <person name="Jeronimo G.H."/>
            <person name="Bonds A.E."/>
            <person name="Quandt C.A."/>
            <person name="Davis W.J."/>
            <person name="Chang Y."/>
            <person name="Federici B.A."/>
            <person name="Kuo A."/>
            <person name="LaButti K."/>
            <person name="Pangilinan J."/>
            <person name="Andreopoulos W."/>
            <person name="Tritt A."/>
            <person name="Riley R."/>
            <person name="Hundley H."/>
            <person name="Johnson J."/>
            <person name="Lipzen A."/>
            <person name="Barry K."/>
            <person name="Lang B.F."/>
            <person name="Cuomo C.A."/>
            <person name="Buchler N.E."/>
            <person name="Grigoriev I.V."/>
            <person name="Spatafora J.W."/>
            <person name="Stajich J.E."/>
            <person name="James T.Y."/>
        </authorList>
    </citation>
    <scope>NUCLEOTIDE SEQUENCE</scope>
    <source>
        <strain evidence="23">AG</strain>
    </source>
</reference>
<keyword evidence="12 20" id="KW-0521">NADP</keyword>
<evidence type="ECO:0000256" key="10">
    <source>
        <dbReference type="ARBA" id="ARBA00022771"/>
    </source>
</evidence>
<evidence type="ECO:0000256" key="8">
    <source>
        <dbReference type="ARBA" id="ARBA00022723"/>
    </source>
</evidence>
<keyword evidence="24" id="KW-1185">Reference proteome</keyword>
<comment type="catalytic activity">
    <reaction evidence="16">
        <text>a 5,6-dihydrouridine in mRNA + NAD(+) = a uridine in mRNA + NADH + H(+)</text>
        <dbReference type="Rhea" id="RHEA:69851"/>
        <dbReference type="Rhea" id="RHEA-COMP:14658"/>
        <dbReference type="Rhea" id="RHEA-COMP:17789"/>
        <dbReference type="ChEBI" id="CHEBI:15378"/>
        <dbReference type="ChEBI" id="CHEBI:57540"/>
        <dbReference type="ChEBI" id="CHEBI:57945"/>
        <dbReference type="ChEBI" id="CHEBI:65315"/>
        <dbReference type="ChEBI" id="CHEBI:74443"/>
    </reaction>
    <physiologicalReaction direction="right-to-left" evidence="16">
        <dbReference type="Rhea" id="RHEA:69853"/>
    </physiologicalReaction>
</comment>
<dbReference type="GeneID" id="75910760"/>
<feature type="compositionally biased region" description="Basic residues" evidence="21">
    <location>
        <begin position="67"/>
        <end position="78"/>
    </location>
</feature>
<evidence type="ECO:0000256" key="16">
    <source>
        <dbReference type="ARBA" id="ARBA00048342"/>
    </source>
</evidence>
<keyword evidence="5 20" id="KW-0288">FMN</keyword>
<keyword evidence="9" id="KW-0677">Repeat</keyword>
<dbReference type="PROSITE" id="PS50103">
    <property type="entry name" value="ZF_C3H1"/>
    <property type="match status" value="1"/>
</dbReference>
<sequence length="656" mass="74025">MSEPVAVSITLEESTRGKGLAPIKQEFRKTKWFEDNEVEDINTAAFGDDEVEGQKFENGDSNAGGNRKARGQNKKRKRTHVTDDIKLCPYIAAGDNDKCNWGDKCKFTHNIEEYLKLKPADLGERCVNFEVYGRCRAGYACRYLQAHFKDGKLVVDEERERNAPVTVKNGITPETMAALRKHTFNFEKSEAFLKEIQAEIDAEIAMKEENTQRRLASMLAEPASATTDSPASTIVEAPSTPISDKLKKVAEVEQVSTDIETTPSGIVTSVETSQQTEVVSETSISPAKEEQPVGPIFDINDKKKLNFKDKTYLAPLTTVGNLPFRRICKEFGVDITCGEMAMATNLLQGQKTEWALTKRHASEDLFGIQIAGYKTEQLVKACQVINETVDVDFVDLNMGCPIDMLFNKGGGSALLDSHGKMLKMLRGMQHVLDPPVTVKFRTGVKDNHPTAHKLVPKLESVGIGMGTLHGRSRQQRYTRLADWDYIKGIKRLTNDMALFGNGDVLSWEQYYQQKEESGVDGIMIGRGALIKPWIFEEIKTRRHWDISSSERFDMLKKFCDYGLEHWGTDTMGINSTRRFLCEWQSFLYRYIPVGLLEVLPQQMNERPPPYYGRDELETLMASPRASDWIKITDRILGPAPEDFKFIPKHKANSFEG</sequence>
<evidence type="ECO:0000256" key="15">
    <source>
        <dbReference type="ARBA" id="ARBA00048266"/>
    </source>
</evidence>
<evidence type="ECO:0000256" key="11">
    <source>
        <dbReference type="ARBA" id="ARBA00022833"/>
    </source>
</evidence>
<evidence type="ECO:0000256" key="4">
    <source>
        <dbReference type="ARBA" id="ARBA00022630"/>
    </source>
</evidence>
<feature type="region of interest" description="Disordered" evidence="21">
    <location>
        <begin position="271"/>
        <end position="293"/>
    </location>
</feature>
<comment type="catalytic activity">
    <reaction evidence="18">
        <text>5,6-dihydrouridine(47) in tRNA + NADP(+) = uridine(47) in tRNA + NADPH + H(+)</text>
        <dbReference type="Rhea" id="RHEA:53360"/>
        <dbReference type="Rhea" id="RHEA-COMP:13539"/>
        <dbReference type="Rhea" id="RHEA-COMP:13540"/>
        <dbReference type="ChEBI" id="CHEBI:15378"/>
        <dbReference type="ChEBI" id="CHEBI:57783"/>
        <dbReference type="ChEBI" id="CHEBI:58349"/>
        <dbReference type="ChEBI" id="CHEBI:65315"/>
        <dbReference type="ChEBI" id="CHEBI:74443"/>
        <dbReference type="EC" id="1.3.1.89"/>
    </reaction>
    <physiologicalReaction direction="right-to-left" evidence="18">
        <dbReference type="Rhea" id="RHEA:53362"/>
    </physiologicalReaction>
</comment>
<keyword evidence="6" id="KW-0507">mRNA processing</keyword>
<comment type="function">
    <text evidence="20">Catalyzes the synthesis of dihydrouridine, a modified base found in the D-loop of most tRNAs. Specifically modifies U47 in cytoplasmic tRNAs.</text>
</comment>
<dbReference type="GO" id="GO:0003723">
    <property type="term" value="F:RNA binding"/>
    <property type="evidence" value="ECO:0007669"/>
    <property type="project" value="TreeGrafter"/>
</dbReference>
<dbReference type="Proteomes" id="UP001206595">
    <property type="component" value="Unassembled WGS sequence"/>
</dbReference>
<dbReference type="Pfam" id="PF01207">
    <property type="entry name" value="Dus"/>
    <property type="match status" value="1"/>
</dbReference>
<dbReference type="InterPro" id="IPR000571">
    <property type="entry name" value="Znf_CCCH"/>
</dbReference>